<comment type="similarity">
    <text evidence="1">Belongs to the TRAFAC class OBG-HflX-like GTPase superfamily. OBG GTPase family.</text>
</comment>
<dbReference type="PROSITE" id="PS51883">
    <property type="entry name" value="OBG"/>
    <property type="match status" value="1"/>
</dbReference>
<evidence type="ECO:0000259" key="5">
    <source>
        <dbReference type="PROSITE" id="PS51710"/>
    </source>
</evidence>
<dbReference type="InterPro" id="IPR014100">
    <property type="entry name" value="GTP-bd_Obg/CgtA"/>
</dbReference>
<evidence type="ECO:0000256" key="2">
    <source>
        <dbReference type="ARBA" id="ARBA00022741"/>
    </source>
</evidence>
<dbReference type="GO" id="GO:0000287">
    <property type="term" value="F:magnesium ion binding"/>
    <property type="evidence" value="ECO:0007669"/>
    <property type="project" value="InterPro"/>
</dbReference>
<proteinExistence type="inferred from homology"/>
<sequence length="269" mass="29302">MKYAKKHLLAADPGVRGGSFQMMGADAPDLYLDFPVGTELIDNVTNGRIELLKDGQVSLLCVGGNGGYGNEHYKTATNRTPRRFDKGTPGQKRQFKVMMRLIADVGFIGLPNAGKSSLLNELTAASAKVAPYPFTTLEPNLGALGKVILADIPGLIEGASNGRGLGTKFLKHVEKVSILLHCIPSDMPASEIAKTYKAVRAELGAFNQELLKKREIILLTKSDLVRPQDRPRKVEALKKINPEVYSVSIYDLDALNMLKKTIAQLEAEK</sequence>
<dbReference type="AlphaFoldDB" id="A0A2M7QF38"/>
<feature type="domain" description="OBG-type G" evidence="5">
    <location>
        <begin position="103"/>
        <end position="267"/>
    </location>
</feature>
<name>A0A2M7QF38_9BACT</name>
<keyword evidence="2" id="KW-0547">Nucleotide-binding</keyword>
<dbReference type="PANTHER" id="PTHR11702:SF31">
    <property type="entry name" value="MITOCHONDRIAL RIBOSOME-ASSOCIATED GTPASE 2"/>
    <property type="match status" value="1"/>
</dbReference>
<dbReference type="InterPro" id="IPR031167">
    <property type="entry name" value="G_OBG"/>
</dbReference>
<dbReference type="Pfam" id="PF01018">
    <property type="entry name" value="GTP1_OBG"/>
    <property type="match status" value="1"/>
</dbReference>
<comment type="caution">
    <text evidence="7">The sequence shown here is derived from an EMBL/GenBank/DDBJ whole genome shotgun (WGS) entry which is preliminary data.</text>
</comment>
<dbReference type="CDD" id="cd01898">
    <property type="entry name" value="Obg"/>
    <property type="match status" value="1"/>
</dbReference>
<dbReference type="GO" id="GO:0005525">
    <property type="term" value="F:GTP binding"/>
    <property type="evidence" value="ECO:0007669"/>
    <property type="project" value="UniProtKB-KW"/>
</dbReference>
<evidence type="ECO:0000256" key="4">
    <source>
        <dbReference type="ARBA" id="ARBA00023134"/>
    </source>
</evidence>
<dbReference type="PROSITE" id="PS51710">
    <property type="entry name" value="G_OBG"/>
    <property type="match status" value="1"/>
</dbReference>
<evidence type="ECO:0000256" key="1">
    <source>
        <dbReference type="ARBA" id="ARBA00007699"/>
    </source>
</evidence>
<dbReference type="GO" id="GO:0042254">
    <property type="term" value="P:ribosome biogenesis"/>
    <property type="evidence" value="ECO:0007669"/>
    <property type="project" value="UniProtKB-UniRule"/>
</dbReference>
<evidence type="ECO:0000259" key="6">
    <source>
        <dbReference type="PROSITE" id="PS51883"/>
    </source>
</evidence>
<dbReference type="PROSITE" id="PS00905">
    <property type="entry name" value="GTP1_OBG"/>
    <property type="match status" value="1"/>
</dbReference>
<reference evidence="8" key="1">
    <citation type="submission" date="2017-09" db="EMBL/GenBank/DDBJ databases">
        <title>Depth-based differentiation of microbial function through sediment-hosted aquifers and enrichment of novel symbionts in the deep terrestrial subsurface.</title>
        <authorList>
            <person name="Probst A.J."/>
            <person name="Ladd B."/>
            <person name="Jarett J.K."/>
            <person name="Geller-Mcgrath D.E."/>
            <person name="Sieber C.M.K."/>
            <person name="Emerson J.B."/>
            <person name="Anantharaman K."/>
            <person name="Thomas B.C."/>
            <person name="Malmstrom R."/>
            <person name="Stieglmeier M."/>
            <person name="Klingl A."/>
            <person name="Woyke T."/>
            <person name="Ryan C.M."/>
            <person name="Banfield J.F."/>
        </authorList>
    </citation>
    <scope>NUCLEOTIDE SEQUENCE [LARGE SCALE GENOMIC DNA]</scope>
</reference>
<keyword evidence="4" id="KW-0342">GTP-binding</keyword>
<dbReference type="PIRSF" id="PIRSF002401">
    <property type="entry name" value="GTP_bd_Obg/CgtA"/>
    <property type="match status" value="1"/>
</dbReference>
<dbReference type="SUPFAM" id="SSF82051">
    <property type="entry name" value="Obg GTP-binding protein N-terminal domain"/>
    <property type="match status" value="1"/>
</dbReference>
<dbReference type="InterPro" id="IPR006074">
    <property type="entry name" value="GTP1-OBG_CS"/>
</dbReference>
<dbReference type="Gene3D" id="3.40.50.300">
    <property type="entry name" value="P-loop containing nucleotide triphosphate hydrolases"/>
    <property type="match status" value="1"/>
</dbReference>
<feature type="domain" description="Obg" evidence="6">
    <location>
        <begin position="1"/>
        <end position="102"/>
    </location>
</feature>
<dbReference type="PANTHER" id="PTHR11702">
    <property type="entry name" value="DEVELOPMENTALLY REGULATED GTP-BINDING PROTEIN-RELATED"/>
    <property type="match status" value="1"/>
</dbReference>
<gene>
    <name evidence="7" type="ORF">COY90_00230</name>
</gene>
<dbReference type="InterPro" id="IPR045086">
    <property type="entry name" value="OBG_GTPase"/>
</dbReference>
<keyword evidence="3" id="KW-0460">Magnesium</keyword>
<protein>
    <submittedName>
        <fullName evidence="7">GTPase ObgE</fullName>
    </submittedName>
</protein>
<dbReference type="EMBL" id="PFLF01000006">
    <property type="protein sequence ID" value="PIY69520.1"/>
    <property type="molecule type" value="Genomic_DNA"/>
</dbReference>
<dbReference type="InterPro" id="IPR027417">
    <property type="entry name" value="P-loop_NTPase"/>
</dbReference>
<dbReference type="InterPro" id="IPR036726">
    <property type="entry name" value="GTP1_OBG_dom_sf"/>
</dbReference>
<dbReference type="InterPro" id="IPR006073">
    <property type="entry name" value="GTP-bd"/>
</dbReference>
<evidence type="ECO:0000256" key="3">
    <source>
        <dbReference type="ARBA" id="ARBA00022842"/>
    </source>
</evidence>
<dbReference type="GO" id="GO:0003924">
    <property type="term" value="F:GTPase activity"/>
    <property type="evidence" value="ECO:0007669"/>
    <property type="project" value="InterPro"/>
</dbReference>
<organism evidence="7 8">
    <name type="scientific">Candidatus Roizmanbacteria bacterium CG_4_10_14_0_8_um_filter_39_9</name>
    <dbReference type="NCBI Taxonomy" id="1974829"/>
    <lineage>
        <taxon>Bacteria</taxon>
        <taxon>Candidatus Roizmaniibacteriota</taxon>
    </lineage>
</organism>
<dbReference type="Gene3D" id="2.70.210.12">
    <property type="entry name" value="GTP1/OBG domain"/>
    <property type="match status" value="1"/>
</dbReference>
<dbReference type="PRINTS" id="PR00326">
    <property type="entry name" value="GTP1OBG"/>
</dbReference>
<evidence type="ECO:0000313" key="7">
    <source>
        <dbReference type="EMBL" id="PIY69520.1"/>
    </source>
</evidence>
<dbReference type="SUPFAM" id="SSF52540">
    <property type="entry name" value="P-loop containing nucleoside triphosphate hydrolases"/>
    <property type="match status" value="1"/>
</dbReference>
<dbReference type="InterPro" id="IPR006169">
    <property type="entry name" value="GTP1_OBG_dom"/>
</dbReference>
<accession>A0A2M7QF38</accession>
<evidence type="ECO:0000313" key="8">
    <source>
        <dbReference type="Proteomes" id="UP000230108"/>
    </source>
</evidence>
<dbReference type="Proteomes" id="UP000230108">
    <property type="component" value="Unassembled WGS sequence"/>
</dbReference>
<dbReference type="Pfam" id="PF01926">
    <property type="entry name" value="MMR_HSR1"/>
    <property type="match status" value="1"/>
</dbReference>